<dbReference type="InterPro" id="IPR005746">
    <property type="entry name" value="Thioredoxin"/>
</dbReference>
<keyword evidence="5 7" id="KW-0676">Redox-active center</keyword>
<evidence type="ECO:0000256" key="7">
    <source>
        <dbReference type="PIRSR" id="PIRSR000077-4"/>
    </source>
</evidence>
<dbReference type="Proteomes" id="UP000261080">
    <property type="component" value="Unassembled WGS sequence"/>
</dbReference>
<evidence type="ECO:0000313" key="9">
    <source>
        <dbReference type="EMBL" id="RGE85445.1"/>
    </source>
</evidence>
<comment type="caution">
    <text evidence="9">The sequence shown here is derived from an EMBL/GenBank/DDBJ whole genome shotgun (WGS) entry which is preliminary data.</text>
</comment>
<keyword evidence="4 7" id="KW-1015">Disulfide bond</keyword>
<dbReference type="PANTHER" id="PTHR45663">
    <property type="entry name" value="GEO12009P1"/>
    <property type="match status" value="1"/>
</dbReference>
<sequence>MQELTEKNFRREVLEAKKPVLVEFYALWCGKCAMMEDVFELVAEEFDGQMGTGRVETERNPLLTARYRISRLPSFLLFVGGEVVLRMTGVMEPEEMAKRLESKKI</sequence>
<dbReference type="PANTHER" id="PTHR45663:SF11">
    <property type="entry name" value="GEO12009P1"/>
    <property type="match status" value="1"/>
</dbReference>
<reference evidence="9 10" key="1">
    <citation type="submission" date="2018-08" db="EMBL/GenBank/DDBJ databases">
        <title>A genome reference for cultivated species of the human gut microbiota.</title>
        <authorList>
            <person name="Zou Y."/>
            <person name="Xue W."/>
            <person name="Luo G."/>
        </authorList>
    </citation>
    <scope>NUCLEOTIDE SEQUENCE [LARGE SCALE GENOMIC DNA]</scope>
    <source>
        <strain evidence="9 10">AF37-2AT</strain>
    </source>
</reference>
<evidence type="ECO:0000313" key="10">
    <source>
        <dbReference type="Proteomes" id="UP000261080"/>
    </source>
</evidence>
<keyword evidence="3" id="KW-0249">Electron transport</keyword>
<evidence type="ECO:0000256" key="5">
    <source>
        <dbReference type="ARBA" id="ARBA00023284"/>
    </source>
</evidence>
<dbReference type="GeneID" id="97194442"/>
<comment type="similarity">
    <text evidence="1 6">Belongs to the thioredoxin family.</text>
</comment>
<evidence type="ECO:0000256" key="6">
    <source>
        <dbReference type="PIRNR" id="PIRNR000077"/>
    </source>
</evidence>
<feature type="disulfide bond" description="Redox-active" evidence="7">
    <location>
        <begin position="29"/>
        <end position="32"/>
    </location>
</feature>
<keyword evidence="2" id="KW-0813">Transport</keyword>
<keyword evidence="10" id="KW-1185">Reference proteome</keyword>
<dbReference type="GO" id="GO:0005829">
    <property type="term" value="C:cytosol"/>
    <property type="evidence" value="ECO:0007669"/>
    <property type="project" value="TreeGrafter"/>
</dbReference>
<dbReference type="InterPro" id="IPR036249">
    <property type="entry name" value="Thioredoxin-like_sf"/>
</dbReference>
<dbReference type="InterPro" id="IPR013766">
    <property type="entry name" value="Thioredoxin_domain"/>
</dbReference>
<dbReference type="PROSITE" id="PS51352">
    <property type="entry name" value="THIOREDOXIN_2"/>
    <property type="match status" value="1"/>
</dbReference>
<dbReference type="AlphaFoldDB" id="A0A3E3JZS4"/>
<dbReference type="GO" id="GO:0015035">
    <property type="term" value="F:protein-disulfide reductase activity"/>
    <property type="evidence" value="ECO:0007669"/>
    <property type="project" value="InterPro"/>
</dbReference>
<feature type="domain" description="Thioredoxin" evidence="8">
    <location>
        <begin position="1"/>
        <end position="105"/>
    </location>
</feature>
<evidence type="ECO:0000259" key="8">
    <source>
        <dbReference type="PROSITE" id="PS51352"/>
    </source>
</evidence>
<name>A0A3E3JZS4_9FIRM</name>
<dbReference type="OrthoDB" id="9790390at2"/>
<evidence type="ECO:0000256" key="3">
    <source>
        <dbReference type="ARBA" id="ARBA00022982"/>
    </source>
</evidence>
<dbReference type="Gene3D" id="3.40.30.10">
    <property type="entry name" value="Glutaredoxin"/>
    <property type="match status" value="1"/>
</dbReference>
<organism evidence="9 10">
    <name type="scientific">Sellimonas intestinalis</name>
    <dbReference type="NCBI Taxonomy" id="1653434"/>
    <lineage>
        <taxon>Bacteria</taxon>
        <taxon>Bacillati</taxon>
        <taxon>Bacillota</taxon>
        <taxon>Clostridia</taxon>
        <taxon>Lachnospirales</taxon>
        <taxon>Lachnospiraceae</taxon>
        <taxon>Sellimonas</taxon>
    </lineage>
</organism>
<dbReference type="RefSeq" id="WP_024734035.1">
    <property type="nucleotide sequence ID" value="NZ_BAABYU010000001.1"/>
</dbReference>
<protein>
    <recommendedName>
        <fullName evidence="6">Thioredoxin</fullName>
    </recommendedName>
</protein>
<dbReference type="Pfam" id="PF00085">
    <property type="entry name" value="Thioredoxin"/>
    <property type="match status" value="1"/>
</dbReference>
<dbReference type="PIRSF" id="PIRSF000077">
    <property type="entry name" value="Thioredoxin"/>
    <property type="match status" value="1"/>
</dbReference>
<evidence type="ECO:0000256" key="2">
    <source>
        <dbReference type="ARBA" id="ARBA00022448"/>
    </source>
</evidence>
<accession>A0A3E3JZS4</accession>
<dbReference type="EMBL" id="QVLX01000008">
    <property type="protein sequence ID" value="RGE85445.1"/>
    <property type="molecule type" value="Genomic_DNA"/>
</dbReference>
<dbReference type="SUPFAM" id="SSF52833">
    <property type="entry name" value="Thioredoxin-like"/>
    <property type="match status" value="1"/>
</dbReference>
<evidence type="ECO:0000256" key="4">
    <source>
        <dbReference type="ARBA" id="ARBA00023157"/>
    </source>
</evidence>
<dbReference type="GO" id="GO:0045454">
    <property type="term" value="P:cell redox homeostasis"/>
    <property type="evidence" value="ECO:0007669"/>
    <property type="project" value="TreeGrafter"/>
</dbReference>
<proteinExistence type="inferred from homology"/>
<dbReference type="CDD" id="cd02947">
    <property type="entry name" value="TRX_family"/>
    <property type="match status" value="1"/>
</dbReference>
<gene>
    <name evidence="9" type="ORF">DW016_13090</name>
</gene>
<evidence type="ECO:0000256" key="1">
    <source>
        <dbReference type="ARBA" id="ARBA00008987"/>
    </source>
</evidence>